<evidence type="ECO:0000313" key="2">
    <source>
        <dbReference type="Proteomes" id="UP000234271"/>
    </source>
</evidence>
<dbReference type="SUPFAM" id="SSF82784">
    <property type="entry name" value="OsmC-like"/>
    <property type="match status" value="1"/>
</dbReference>
<dbReference type="Proteomes" id="UP000234271">
    <property type="component" value="Chromosome"/>
</dbReference>
<dbReference type="InterPro" id="IPR036102">
    <property type="entry name" value="OsmC/Ohrsf"/>
</dbReference>
<dbReference type="PANTHER" id="PTHR42830">
    <property type="entry name" value="OSMOTICALLY INDUCIBLE FAMILY PROTEIN"/>
    <property type="match status" value="1"/>
</dbReference>
<gene>
    <name evidence="1" type="ORF">BLE401_02740</name>
</gene>
<reference evidence="2" key="1">
    <citation type="submission" date="2016-12" db="EMBL/GenBank/DDBJ databases">
        <title>Complete Genome Sequence of Beggiatoa leptomitiformis D-401.</title>
        <authorList>
            <person name="Fomenkov A."/>
            <person name="Vincze T."/>
            <person name="Grabovich M."/>
            <person name="Anton B.P."/>
            <person name="Dubinina G."/>
            <person name="Orlova M."/>
            <person name="Belousova E."/>
            <person name="Roberts R.J."/>
        </authorList>
    </citation>
    <scope>NUCLEOTIDE SEQUENCE [LARGE SCALE GENOMIC DNA]</scope>
    <source>
        <strain evidence="2">D-401</strain>
    </source>
</reference>
<dbReference type="KEGG" id="blep:AL038_03290"/>
<evidence type="ECO:0000313" key="1">
    <source>
        <dbReference type="EMBL" id="AUI67718.1"/>
    </source>
</evidence>
<sequence length="149" mass="16353">MSEHKATIEWKNPTTAFNADSFSRDHTVTFPSGIQINASSAPEFNGNTACTNPEELLVAALSNCHMLTFLAVAAKRGYQLAHYLDQAIGILEKNAEGKMAVTRVTLHPSVTFMGDNQPTHEQLEKLHESAHRNCFIGQSVKTEVTIEIA</sequence>
<dbReference type="EMBL" id="CP018889">
    <property type="protein sequence ID" value="AUI67718.1"/>
    <property type="molecule type" value="Genomic_DNA"/>
</dbReference>
<dbReference type="InterPro" id="IPR015946">
    <property type="entry name" value="KH_dom-like_a/b"/>
</dbReference>
<dbReference type="OrthoDB" id="9795405at2"/>
<proteinExistence type="predicted"/>
<keyword evidence="2" id="KW-1185">Reference proteome</keyword>
<dbReference type="Gene3D" id="3.30.300.20">
    <property type="match status" value="1"/>
</dbReference>
<dbReference type="RefSeq" id="WP_062148983.1">
    <property type="nucleotide sequence ID" value="NZ_CP012373.2"/>
</dbReference>
<organism evidence="1 2">
    <name type="scientific">Beggiatoa leptomitoformis</name>
    <dbReference type="NCBI Taxonomy" id="288004"/>
    <lineage>
        <taxon>Bacteria</taxon>
        <taxon>Pseudomonadati</taxon>
        <taxon>Pseudomonadota</taxon>
        <taxon>Gammaproteobacteria</taxon>
        <taxon>Thiotrichales</taxon>
        <taxon>Thiotrichaceae</taxon>
        <taxon>Beggiatoa</taxon>
    </lineage>
</organism>
<dbReference type="InterPro" id="IPR052707">
    <property type="entry name" value="OsmC_Ohr_Peroxiredoxin"/>
</dbReference>
<dbReference type="PANTHER" id="PTHR42830:SF2">
    <property type="entry name" value="OSMC_OHR FAMILY PROTEIN"/>
    <property type="match status" value="1"/>
</dbReference>
<dbReference type="AlphaFoldDB" id="A0A2N9YB61"/>
<dbReference type="Pfam" id="PF02566">
    <property type="entry name" value="OsmC"/>
    <property type="match status" value="1"/>
</dbReference>
<name>A0A2N9YB61_9GAMM</name>
<dbReference type="STRING" id="288004.AL038_03290"/>
<protein>
    <submittedName>
        <fullName evidence="1">OsmC family peroxiredoxin</fullName>
    </submittedName>
</protein>
<dbReference type="InterPro" id="IPR003718">
    <property type="entry name" value="OsmC/Ohr_fam"/>
</dbReference>
<accession>A0A2N9YB61</accession>